<keyword evidence="3" id="KW-1185">Reference proteome</keyword>
<dbReference type="PANTHER" id="PTHR47067">
    <property type="entry name" value="TPX2 (TARGETING PROTEIN FOR XKLP2) PROTEIN FAMILY-RELATED"/>
    <property type="match status" value="1"/>
</dbReference>
<organism evidence="2 3">
    <name type="scientific">Fraxinus pennsylvanica</name>
    <dbReference type="NCBI Taxonomy" id="56036"/>
    <lineage>
        <taxon>Eukaryota</taxon>
        <taxon>Viridiplantae</taxon>
        <taxon>Streptophyta</taxon>
        <taxon>Embryophyta</taxon>
        <taxon>Tracheophyta</taxon>
        <taxon>Spermatophyta</taxon>
        <taxon>Magnoliopsida</taxon>
        <taxon>eudicotyledons</taxon>
        <taxon>Gunneridae</taxon>
        <taxon>Pentapetalae</taxon>
        <taxon>asterids</taxon>
        <taxon>lamiids</taxon>
        <taxon>Lamiales</taxon>
        <taxon>Oleaceae</taxon>
        <taxon>Oleeae</taxon>
        <taxon>Fraxinus</taxon>
    </lineage>
</organism>
<dbReference type="PANTHER" id="PTHR47067:SF7">
    <property type="entry name" value="TPX2 (TARGETING PROTEIN FOR XKLP2) PROTEIN FAMILY"/>
    <property type="match status" value="1"/>
</dbReference>
<dbReference type="AlphaFoldDB" id="A0AAD1ZBI2"/>
<sequence length="109" mass="12590">MYYRSTPCLHLGSRFLLGGLCRNPCRGKNKKWLTFYNKKYVEEAERYSLPGSVAQKKAFFEPHYKRIAAQKLAALLEQENSVVEQKIPDAKVDNHKDVEKVESDKVQSV</sequence>
<proteinExistence type="predicted"/>
<feature type="region of interest" description="Disordered" evidence="1">
    <location>
        <begin position="87"/>
        <end position="109"/>
    </location>
</feature>
<name>A0AAD1ZBI2_9LAMI</name>
<evidence type="ECO:0000313" key="3">
    <source>
        <dbReference type="Proteomes" id="UP000834106"/>
    </source>
</evidence>
<protein>
    <submittedName>
        <fullName evidence="2">Uncharacterized protein</fullName>
    </submittedName>
</protein>
<dbReference type="EMBL" id="OU503043">
    <property type="protein sequence ID" value="CAI9766727.1"/>
    <property type="molecule type" value="Genomic_DNA"/>
</dbReference>
<gene>
    <name evidence="2" type="ORF">FPE_LOCUS14157</name>
</gene>
<dbReference type="Proteomes" id="UP000834106">
    <property type="component" value="Chromosome 8"/>
</dbReference>
<dbReference type="InterPro" id="IPR044216">
    <property type="entry name" value="WDL7"/>
</dbReference>
<evidence type="ECO:0000256" key="1">
    <source>
        <dbReference type="SAM" id="MobiDB-lite"/>
    </source>
</evidence>
<evidence type="ECO:0000313" key="2">
    <source>
        <dbReference type="EMBL" id="CAI9766727.1"/>
    </source>
</evidence>
<reference evidence="2" key="1">
    <citation type="submission" date="2023-05" db="EMBL/GenBank/DDBJ databases">
        <authorList>
            <person name="Huff M."/>
        </authorList>
    </citation>
    <scope>NUCLEOTIDE SEQUENCE</scope>
</reference>
<accession>A0AAD1ZBI2</accession>